<evidence type="ECO:0000256" key="7">
    <source>
        <dbReference type="ARBA" id="ARBA00022781"/>
    </source>
</evidence>
<evidence type="ECO:0000256" key="1">
    <source>
        <dbReference type="ARBA" id="ARBA00004304"/>
    </source>
</evidence>
<evidence type="ECO:0000256" key="12">
    <source>
        <dbReference type="RuleBase" id="RU003661"/>
    </source>
</evidence>
<dbReference type="EMBL" id="KT696204">
    <property type="protein sequence ID" value="AML26149.1"/>
    <property type="molecule type" value="Genomic_DNA"/>
</dbReference>
<evidence type="ECO:0000256" key="9">
    <source>
        <dbReference type="ARBA" id="ARBA00023065"/>
    </source>
</evidence>
<protein>
    <recommendedName>
        <fullName evidence="12">ATP synthase complex subunit 8</fullName>
    </recommendedName>
</protein>
<dbReference type="AlphaFoldDB" id="A0A126TF73"/>
<dbReference type="Pfam" id="PF00895">
    <property type="entry name" value="ATP-synt_8"/>
    <property type="match status" value="1"/>
</dbReference>
<dbReference type="GO" id="GO:0015078">
    <property type="term" value="F:proton transmembrane transporter activity"/>
    <property type="evidence" value="ECO:0007669"/>
    <property type="project" value="InterPro"/>
</dbReference>
<dbReference type="GO" id="GO:0015986">
    <property type="term" value="P:proton motive force-driven ATP synthesis"/>
    <property type="evidence" value="ECO:0007669"/>
    <property type="project" value="InterPro"/>
</dbReference>
<keyword evidence="9 12" id="KW-0406">Ion transport</keyword>
<dbReference type="GO" id="GO:0031966">
    <property type="term" value="C:mitochondrial membrane"/>
    <property type="evidence" value="ECO:0007669"/>
    <property type="project" value="UniProtKB-SubCell"/>
</dbReference>
<evidence type="ECO:0000256" key="3">
    <source>
        <dbReference type="ARBA" id="ARBA00011291"/>
    </source>
</evidence>
<keyword evidence="8 13" id="KW-1133">Transmembrane helix</keyword>
<evidence type="ECO:0000256" key="6">
    <source>
        <dbReference type="ARBA" id="ARBA00022692"/>
    </source>
</evidence>
<accession>A0A126TF73</accession>
<evidence type="ECO:0000256" key="4">
    <source>
        <dbReference type="ARBA" id="ARBA00022448"/>
    </source>
</evidence>
<comment type="subcellular location">
    <subcellularLocation>
        <location evidence="1 12">Mitochondrion membrane</location>
        <topology evidence="1 12">Single-pass membrane protein</topology>
    </subcellularLocation>
</comment>
<proteinExistence type="inferred from homology"/>
<evidence type="ECO:0000256" key="2">
    <source>
        <dbReference type="ARBA" id="ARBA00008892"/>
    </source>
</evidence>
<evidence type="ECO:0000256" key="11">
    <source>
        <dbReference type="ARBA" id="ARBA00023136"/>
    </source>
</evidence>
<keyword evidence="11 13" id="KW-0472">Membrane</keyword>
<dbReference type="GO" id="GO:0045259">
    <property type="term" value="C:proton-transporting ATP synthase complex"/>
    <property type="evidence" value="ECO:0007669"/>
    <property type="project" value="UniProtKB-KW"/>
</dbReference>
<sequence length="51" mass="6370">MPQMAPTNWTLLYMVFSVILVITIIMNYYLFMYQPMKQTFKNKFKIINWKW</sequence>
<keyword evidence="6 12" id="KW-0812">Transmembrane</keyword>
<comment type="subunit">
    <text evidence="3">F-type ATPases have 2 components, CF(1) - the catalytic core - and CF(0) - the membrane proton channel.</text>
</comment>
<evidence type="ECO:0000313" key="14">
    <source>
        <dbReference type="EMBL" id="AML26149.1"/>
    </source>
</evidence>
<evidence type="ECO:0000256" key="10">
    <source>
        <dbReference type="ARBA" id="ARBA00023128"/>
    </source>
</evidence>
<reference evidence="14" key="1">
    <citation type="submission" date="2015-09" db="EMBL/GenBank/DDBJ databases">
        <title>Capturing the unknown biodiversity of arthropods in tropical forests using metagenomics.</title>
        <authorList>
            <person name="Andujar C."/>
            <person name="Creedy T.J."/>
            <person name="Garner B."/>
            <person name="Canty R."/>
            <person name="Warner H.B."/>
            <person name="Lipecki J."/>
            <person name="Crampton-Platt A."/>
            <person name="Gabrielli M."/>
            <person name="Croydon-Veleslavov I.A."/>
            <person name="Lim J.L."/>
            <person name="Linard B."/>
            <person name="Vogler A."/>
        </authorList>
    </citation>
    <scope>NUCLEOTIDE SEQUENCE</scope>
</reference>
<gene>
    <name evidence="14" type="primary">ATP8</name>
</gene>
<name>A0A126TF73_9CUCU</name>
<geneLocation type="mitochondrion" evidence="14"/>
<organism evidence="14">
    <name type="scientific">Scolytinae sp. BMNH 1274282</name>
    <dbReference type="NCBI Taxonomy" id="2558034"/>
    <lineage>
        <taxon>Eukaryota</taxon>
        <taxon>Metazoa</taxon>
        <taxon>Ecdysozoa</taxon>
        <taxon>Arthropoda</taxon>
        <taxon>Hexapoda</taxon>
        <taxon>Insecta</taxon>
        <taxon>Pterygota</taxon>
        <taxon>Neoptera</taxon>
        <taxon>Endopterygota</taxon>
        <taxon>Coleoptera</taxon>
        <taxon>Polyphaga</taxon>
        <taxon>Cucujiformia</taxon>
        <taxon>Curculionidae</taxon>
        <taxon>Scolytinae</taxon>
    </lineage>
</organism>
<evidence type="ECO:0000256" key="8">
    <source>
        <dbReference type="ARBA" id="ARBA00022989"/>
    </source>
</evidence>
<evidence type="ECO:0000256" key="5">
    <source>
        <dbReference type="ARBA" id="ARBA00022547"/>
    </source>
</evidence>
<keyword evidence="10 12" id="KW-0496">Mitochondrion</keyword>
<keyword evidence="4 12" id="KW-0813">Transport</keyword>
<evidence type="ECO:0000256" key="13">
    <source>
        <dbReference type="SAM" id="Phobius"/>
    </source>
</evidence>
<dbReference type="InterPro" id="IPR001421">
    <property type="entry name" value="ATP8_metazoa"/>
</dbReference>
<comment type="similarity">
    <text evidence="2 12">Belongs to the ATPase protein 8 family.</text>
</comment>
<keyword evidence="7 12" id="KW-0375">Hydrogen ion transport</keyword>
<feature type="transmembrane region" description="Helical" evidence="13">
    <location>
        <begin position="12"/>
        <end position="31"/>
    </location>
</feature>
<keyword evidence="5 12" id="KW-0138">CF(0)</keyword>